<reference evidence="3" key="1">
    <citation type="submission" date="2020-10" db="EMBL/GenBank/DDBJ databases">
        <authorList>
            <person name="Gilroy R."/>
        </authorList>
    </citation>
    <scope>NUCLEOTIDE SEQUENCE</scope>
    <source>
        <strain evidence="3">ChiSjej6B24-2974</strain>
    </source>
</reference>
<accession>A0A9D0ZP04</accession>
<proteinExistence type="predicted"/>
<evidence type="ECO:0000256" key="2">
    <source>
        <dbReference type="SAM" id="Phobius"/>
    </source>
</evidence>
<dbReference type="InterPro" id="IPR024414">
    <property type="entry name" value="Uncharacterised_PrgI"/>
</dbReference>
<dbReference type="Proteomes" id="UP000824260">
    <property type="component" value="Unassembled WGS sequence"/>
</dbReference>
<keyword evidence="2" id="KW-0812">Transmembrane</keyword>
<keyword evidence="2" id="KW-0472">Membrane</keyword>
<comment type="caution">
    <text evidence="3">The sequence shown here is derived from an EMBL/GenBank/DDBJ whole genome shotgun (WGS) entry which is preliminary data.</text>
</comment>
<evidence type="ECO:0000313" key="4">
    <source>
        <dbReference type="Proteomes" id="UP000824260"/>
    </source>
</evidence>
<feature type="compositionally biased region" description="Basic residues" evidence="1">
    <location>
        <begin position="115"/>
        <end position="133"/>
    </location>
</feature>
<feature type="transmembrane region" description="Helical" evidence="2">
    <location>
        <begin position="25"/>
        <end position="45"/>
    </location>
</feature>
<feature type="region of interest" description="Disordered" evidence="1">
    <location>
        <begin position="110"/>
        <end position="143"/>
    </location>
</feature>
<dbReference type="Pfam" id="PF12666">
    <property type="entry name" value="PrgI"/>
    <property type="match status" value="1"/>
</dbReference>
<protein>
    <submittedName>
        <fullName evidence="3">PrgI family protein</fullName>
    </submittedName>
</protein>
<evidence type="ECO:0000256" key="1">
    <source>
        <dbReference type="SAM" id="MobiDB-lite"/>
    </source>
</evidence>
<gene>
    <name evidence="3" type="ORF">IAA52_13695</name>
</gene>
<sequence length="156" mass="18216">MEVKVPRDVLKYEEAMFFGLSLRQFLYSVLAIGAAVGTYFLADPLLGTETASWLCIVAALPFALMGYVRYNNMTAAQFVRAWVRSELLFPKVLVYHGYNLYHECLEQGRAETGKPKRRKQDGKPAKKQARKRWREKDFERRGRNIYKFRKKGKSIR</sequence>
<keyword evidence="2" id="KW-1133">Transmembrane helix</keyword>
<feature type="transmembrane region" description="Helical" evidence="2">
    <location>
        <begin position="51"/>
        <end position="70"/>
    </location>
</feature>
<name>A0A9D0ZP04_9FIRM</name>
<organism evidence="3 4">
    <name type="scientific">Candidatus Pullichristensenella stercorigallinarum</name>
    <dbReference type="NCBI Taxonomy" id="2840909"/>
    <lineage>
        <taxon>Bacteria</taxon>
        <taxon>Bacillati</taxon>
        <taxon>Bacillota</taxon>
        <taxon>Clostridia</taxon>
        <taxon>Candidatus Pullichristensenella</taxon>
    </lineage>
</organism>
<reference evidence="3" key="2">
    <citation type="journal article" date="2021" name="PeerJ">
        <title>Extensive microbial diversity within the chicken gut microbiome revealed by metagenomics and culture.</title>
        <authorList>
            <person name="Gilroy R."/>
            <person name="Ravi A."/>
            <person name="Getino M."/>
            <person name="Pursley I."/>
            <person name="Horton D.L."/>
            <person name="Alikhan N.F."/>
            <person name="Baker D."/>
            <person name="Gharbi K."/>
            <person name="Hall N."/>
            <person name="Watson M."/>
            <person name="Adriaenssens E.M."/>
            <person name="Foster-Nyarko E."/>
            <person name="Jarju S."/>
            <person name="Secka A."/>
            <person name="Antonio M."/>
            <person name="Oren A."/>
            <person name="Chaudhuri R.R."/>
            <person name="La Ragione R."/>
            <person name="Hildebrand F."/>
            <person name="Pallen M.J."/>
        </authorList>
    </citation>
    <scope>NUCLEOTIDE SEQUENCE</scope>
    <source>
        <strain evidence="3">ChiSjej6B24-2974</strain>
    </source>
</reference>
<dbReference type="EMBL" id="DVFZ01000128">
    <property type="protein sequence ID" value="HIQ84138.1"/>
    <property type="molecule type" value="Genomic_DNA"/>
</dbReference>
<dbReference type="AlphaFoldDB" id="A0A9D0ZP04"/>
<evidence type="ECO:0000313" key="3">
    <source>
        <dbReference type="EMBL" id="HIQ84138.1"/>
    </source>
</evidence>